<name>A0A5B6W0Z5_9ROSI</name>
<dbReference type="InterPro" id="IPR056647">
    <property type="entry name" value="DUF7745"/>
</dbReference>
<evidence type="ECO:0000256" key="1">
    <source>
        <dbReference type="SAM" id="Coils"/>
    </source>
</evidence>
<evidence type="ECO:0000313" key="4">
    <source>
        <dbReference type="Proteomes" id="UP000325315"/>
    </source>
</evidence>
<dbReference type="PANTHER" id="PTHR48200">
    <property type="entry name" value="PROTEIN, PUTATIVE-RELATED"/>
    <property type="match status" value="1"/>
</dbReference>
<dbReference type="EMBL" id="SMMG02000005">
    <property type="protein sequence ID" value="KAA3475391.1"/>
    <property type="molecule type" value="Genomic_DNA"/>
</dbReference>
<gene>
    <name evidence="3" type="ORF">EPI10_025577</name>
</gene>
<organism evidence="3 4">
    <name type="scientific">Gossypium australe</name>
    <dbReference type="NCBI Taxonomy" id="47621"/>
    <lineage>
        <taxon>Eukaryota</taxon>
        <taxon>Viridiplantae</taxon>
        <taxon>Streptophyta</taxon>
        <taxon>Embryophyta</taxon>
        <taxon>Tracheophyta</taxon>
        <taxon>Spermatophyta</taxon>
        <taxon>Magnoliopsida</taxon>
        <taxon>eudicotyledons</taxon>
        <taxon>Gunneridae</taxon>
        <taxon>Pentapetalae</taxon>
        <taxon>rosids</taxon>
        <taxon>malvids</taxon>
        <taxon>Malvales</taxon>
        <taxon>Malvaceae</taxon>
        <taxon>Malvoideae</taxon>
        <taxon>Gossypium</taxon>
    </lineage>
</organism>
<dbReference type="PANTHER" id="PTHR48200:SF1">
    <property type="entry name" value="AMINOTRANSFERASE-LIKE PLANT MOBILE DOMAIN-CONTAINING PROTEIN"/>
    <property type="match status" value="1"/>
</dbReference>
<proteinExistence type="predicted"/>
<comment type="caution">
    <text evidence="3">The sequence shown here is derived from an EMBL/GenBank/DDBJ whole genome shotgun (WGS) entry which is preliminary data.</text>
</comment>
<keyword evidence="1" id="KW-0175">Coiled coil</keyword>
<dbReference type="AlphaFoldDB" id="A0A5B6W0Z5"/>
<sequence length="160" mass="19249">MVPDEILYRCENFDWVPLPGTWGAVGYAPLLVLRQYMTKQFISATYGLAQYEFSYKWDNYKNKVREISNAWNQTRRMKRIVIGLMTTLKYDTWQNRRINDNIPRLRQDGARPMEEYLQIVPFELEIIKQDFENRNLELGKKIDQLEEEKVHLKLDIDVQK</sequence>
<reference evidence="4" key="1">
    <citation type="journal article" date="2019" name="Plant Biotechnol. J.">
        <title>Genome sequencing of the Australian wild diploid species Gossypium australe highlights disease resistance and delayed gland morphogenesis.</title>
        <authorList>
            <person name="Cai Y."/>
            <person name="Cai X."/>
            <person name="Wang Q."/>
            <person name="Wang P."/>
            <person name="Zhang Y."/>
            <person name="Cai C."/>
            <person name="Xu Y."/>
            <person name="Wang K."/>
            <person name="Zhou Z."/>
            <person name="Wang C."/>
            <person name="Geng S."/>
            <person name="Li B."/>
            <person name="Dong Q."/>
            <person name="Hou Y."/>
            <person name="Wang H."/>
            <person name="Ai P."/>
            <person name="Liu Z."/>
            <person name="Yi F."/>
            <person name="Sun M."/>
            <person name="An G."/>
            <person name="Cheng J."/>
            <person name="Zhang Y."/>
            <person name="Shi Q."/>
            <person name="Xie Y."/>
            <person name="Shi X."/>
            <person name="Chang Y."/>
            <person name="Huang F."/>
            <person name="Chen Y."/>
            <person name="Hong S."/>
            <person name="Mi L."/>
            <person name="Sun Q."/>
            <person name="Zhang L."/>
            <person name="Zhou B."/>
            <person name="Peng R."/>
            <person name="Zhang X."/>
            <person name="Liu F."/>
        </authorList>
    </citation>
    <scope>NUCLEOTIDE SEQUENCE [LARGE SCALE GENOMIC DNA]</scope>
    <source>
        <strain evidence="4">cv. PA1801</strain>
    </source>
</reference>
<accession>A0A5B6W0Z5</accession>
<keyword evidence="4" id="KW-1185">Reference proteome</keyword>
<protein>
    <submittedName>
        <fullName evidence="3">Golgin subfamily A member 5-like</fullName>
    </submittedName>
</protein>
<feature type="domain" description="DUF7745" evidence="2">
    <location>
        <begin position="5"/>
        <end position="98"/>
    </location>
</feature>
<dbReference type="Proteomes" id="UP000325315">
    <property type="component" value="Unassembled WGS sequence"/>
</dbReference>
<evidence type="ECO:0000259" key="2">
    <source>
        <dbReference type="Pfam" id="PF24924"/>
    </source>
</evidence>
<feature type="coiled-coil region" evidence="1">
    <location>
        <begin position="128"/>
        <end position="155"/>
    </location>
</feature>
<dbReference type="OrthoDB" id="1000158at2759"/>
<dbReference type="Pfam" id="PF24924">
    <property type="entry name" value="DUF7745"/>
    <property type="match status" value="1"/>
</dbReference>
<evidence type="ECO:0000313" key="3">
    <source>
        <dbReference type="EMBL" id="KAA3475391.1"/>
    </source>
</evidence>